<proteinExistence type="predicted"/>
<name>A0A5J5LRK7_MICAE</name>
<comment type="caution">
    <text evidence="1">The sequence shown here is derived from an EMBL/GenBank/DDBJ whole genome shotgun (WGS) entry which is preliminary data.</text>
</comment>
<dbReference type="Proteomes" id="UP000325636">
    <property type="component" value="Unassembled WGS sequence"/>
</dbReference>
<accession>A0A5J5LRK7</accession>
<gene>
    <name evidence="1" type="ORF">EZJ55_04650</name>
</gene>
<evidence type="ECO:0000313" key="2">
    <source>
        <dbReference type="Proteomes" id="UP000325636"/>
    </source>
</evidence>
<evidence type="ECO:0000313" key="1">
    <source>
        <dbReference type="EMBL" id="KAB0239995.1"/>
    </source>
</evidence>
<reference evidence="2" key="1">
    <citation type="submission" date="2019-04" db="EMBL/GenBank/DDBJ databases">
        <title>Microviridin 1777: A Toxic Chymotrypsin Inhibitor Discovered by a Metabologenomic Approach.</title>
        <authorList>
            <person name="Sieber S."/>
            <person name="Grendelmeier S.M."/>
            <person name="Harris L.A."/>
            <person name="Mitchell D.A."/>
            <person name="Gademann K."/>
        </authorList>
    </citation>
    <scope>NUCLEOTIDE SEQUENCE [LARGE SCALE GENOMIC DNA]</scope>
    <source>
        <strain evidence="2">EAWAG127a</strain>
    </source>
</reference>
<dbReference type="AlphaFoldDB" id="A0A5J5LRK7"/>
<protein>
    <submittedName>
        <fullName evidence="1">Uncharacterized protein</fullName>
    </submittedName>
</protein>
<organism evidence="1 2">
    <name type="scientific">Microcystis aeruginosa EAWAG127a</name>
    <dbReference type="NCBI Taxonomy" id="2529855"/>
    <lineage>
        <taxon>Bacteria</taxon>
        <taxon>Bacillati</taxon>
        <taxon>Cyanobacteriota</taxon>
        <taxon>Cyanophyceae</taxon>
        <taxon>Oscillatoriophycideae</taxon>
        <taxon>Chroococcales</taxon>
        <taxon>Microcystaceae</taxon>
        <taxon>Microcystis</taxon>
    </lineage>
</organism>
<sequence>MPRKQLQATVLTEDLPHNYILQVNFLYNTLQSNDMGQLSLYHTQKPVNQMSLLQTISFKETYHRSLLEF</sequence>
<dbReference type="EMBL" id="SRLN01000012">
    <property type="protein sequence ID" value="KAB0239995.1"/>
    <property type="molecule type" value="Genomic_DNA"/>
</dbReference>